<dbReference type="GO" id="GO:0003677">
    <property type="term" value="F:DNA binding"/>
    <property type="evidence" value="ECO:0007669"/>
    <property type="project" value="UniProtKB-KW"/>
</dbReference>
<dbReference type="InterPro" id="IPR044946">
    <property type="entry name" value="Restrct_endonuc_typeI_TRD_sf"/>
</dbReference>
<dbReference type="RefSeq" id="WP_098490699.1">
    <property type="nucleotide sequence ID" value="NZ_NUWN01000035.1"/>
</dbReference>
<dbReference type="Proteomes" id="UP000242656">
    <property type="component" value="Unassembled WGS sequence"/>
</dbReference>
<evidence type="ECO:0000259" key="6">
    <source>
        <dbReference type="Pfam" id="PF01420"/>
    </source>
</evidence>
<accession>A0A2B0MG90</accession>
<protein>
    <submittedName>
        <fullName evidence="7">Restriction endonuclease subunit S</fullName>
    </submittedName>
</protein>
<evidence type="ECO:0000256" key="4">
    <source>
        <dbReference type="ARBA" id="ARBA00038652"/>
    </source>
</evidence>
<comment type="similarity">
    <text evidence="1">Belongs to the type-I restriction system S methylase family.</text>
</comment>
<reference evidence="7 8" key="1">
    <citation type="submission" date="2017-09" db="EMBL/GenBank/DDBJ databases">
        <title>Large-scale bioinformatics analysis of Bacillus genomes uncovers conserved roles of natural products in bacterial physiology.</title>
        <authorList>
            <consortium name="Agbiome Team Llc"/>
            <person name="Bleich R.M."/>
            <person name="Grubbs K.J."/>
            <person name="Santa Maria K.C."/>
            <person name="Allen S.E."/>
            <person name="Farag S."/>
            <person name="Shank E.A."/>
            <person name="Bowers A."/>
        </authorList>
    </citation>
    <scope>NUCLEOTIDE SEQUENCE [LARGE SCALE GENOMIC DNA]</scope>
    <source>
        <strain evidence="7 8">AFS083043</strain>
    </source>
</reference>
<dbReference type="InterPro" id="IPR000055">
    <property type="entry name" value="Restrct_endonuc_typeI_TRD"/>
</dbReference>
<organism evidence="7 8">
    <name type="scientific">Bacillus cereus</name>
    <dbReference type="NCBI Taxonomy" id="1396"/>
    <lineage>
        <taxon>Bacteria</taxon>
        <taxon>Bacillati</taxon>
        <taxon>Bacillota</taxon>
        <taxon>Bacilli</taxon>
        <taxon>Bacillales</taxon>
        <taxon>Bacillaceae</taxon>
        <taxon>Bacillus</taxon>
        <taxon>Bacillus cereus group</taxon>
    </lineage>
</organism>
<dbReference type="SUPFAM" id="SSF116734">
    <property type="entry name" value="DNA methylase specificity domain"/>
    <property type="match status" value="2"/>
</dbReference>
<evidence type="ECO:0000256" key="5">
    <source>
        <dbReference type="SAM" id="Coils"/>
    </source>
</evidence>
<feature type="domain" description="Type I restriction modification DNA specificity" evidence="6">
    <location>
        <begin position="17"/>
        <end position="178"/>
    </location>
</feature>
<dbReference type="Pfam" id="PF01420">
    <property type="entry name" value="Methylase_S"/>
    <property type="match status" value="1"/>
</dbReference>
<dbReference type="GO" id="GO:0009307">
    <property type="term" value="P:DNA restriction-modification system"/>
    <property type="evidence" value="ECO:0007669"/>
    <property type="project" value="UniProtKB-KW"/>
</dbReference>
<dbReference type="InterPro" id="IPR051212">
    <property type="entry name" value="Type-I_RE_S_subunit"/>
</dbReference>
<evidence type="ECO:0000313" key="7">
    <source>
        <dbReference type="EMBL" id="PFK43192.1"/>
    </source>
</evidence>
<comment type="subunit">
    <text evidence="4">The methyltransferase is composed of M and S polypeptides.</text>
</comment>
<dbReference type="EMBL" id="NUWN01000035">
    <property type="protein sequence ID" value="PFK43192.1"/>
    <property type="molecule type" value="Genomic_DNA"/>
</dbReference>
<evidence type="ECO:0000313" key="8">
    <source>
        <dbReference type="Proteomes" id="UP000242656"/>
    </source>
</evidence>
<sequence length="420" mass="48292">MSRDMKDSGVQWIGKIPKEWDIKTIKSILAERKETNNPVQTDFILSLTNDRGVIPYNKKGAIGNKSKEDITKYKLAYPNDIVLNSMNVIIGSVGLSKYYGAVSPVYYMLNVRDANDSIEYFNDVFQTREFQNNLRGYGNGIMEIRMRIQMSKLNTVLLPYPPKEEQKKISEFLKVKVAHINRIISDATAIIEEYKIYKKSLITEAVTKGLDLSMRMKESEVEYIGEIPVTWSTRKIKYVLTPLERPVQKTDDVITCFRDGEVTLRKNRREDGYTFSDTEKGYQGVEVGDLVVHGMDAFAGAIGISDSRGKCTPVVHVCDSKEHKRFYVYFLRALAFNDVFMALSDGVRIRSSDFRNWSKLSKIVVAVPPIREQQQIADFLDKKCIEIENLITQKQQLIRELQIYKKTLTYECVTGKREVF</sequence>
<dbReference type="GO" id="GO:0004519">
    <property type="term" value="F:endonuclease activity"/>
    <property type="evidence" value="ECO:0007669"/>
    <property type="project" value="UniProtKB-KW"/>
</dbReference>
<comment type="caution">
    <text evidence="7">The sequence shown here is derived from an EMBL/GenBank/DDBJ whole genome shotgun (WGS) entry which is preliminary data.</text>
</comment>
<dbReference type="PANTHER" id="PTHR43140:SF1">
    <property type="entry name" value="TYPE I RESTRICTION ENZYME ECOKI SPECIFICITY SUBUNIT"/>
    <property type="match status" value="1"/>
</dbReference>
<gene>
    <name evidence="7" type="ORF">COI93_10210</name>
</gene>
<dbReference type="Gene3D" id="3.90.220.20">
    <property type="entry name" value="DNA methylase specificity domains"/>
    <property type="match status" value="2"/>
</dbReference>
<keyword evidence="3" id="KW-0238">DNA-binding</keyword>
<feature type="coiled-coil region" evidence="5">
    <location>
        <begin position="380"/>
        <end position="407"/>
    </location>
</feature>
<name>A0A2B0MG90_BACCE</name>
<keyword evidence="7" id="KW-0540">Nuclease</keyword>
<dbReference type="Gene3D" id="1.10.287.1120">
    <property type="entry name" value="Bipartite methylase S protein"/>
    <property type="match status" value="1"/>
</dbReference>
<evidence type="ECO:0000256" key="3">
    <source>
        <dbReference type="ARBA" id="ARBA00023125"/>
    </source>
</evidence>
<evidence type="ECO:0000256" key="1">
    <source>
        <dbReference type="ARBA" id="ARBA00010923"/>
    </source>
</evidence>
<keyword evidence="2" id="KW-0680">Restriction system</keyword>
<dbReference type="PANTHER" id="PTHR43140">
    <property type="entry name" value="TYPE-1 RESTRICTION ENZYME ECOKI SPECIFICITY PROTEIN"/>
    <property type="match status" value="1"/>
</dbReference>
<keyword evidence="5" id="KW-0175">Coiled coil</keyword>
<proteinExistence type="inferred from homology"/>
<keyword evidence="7" id="KW-0255">Endonuclease</keyword>
<dbReference type="AlphaFoldDB" id="A0A2B0MG90"/>
<evidence type="ECO:0000256" key="2">
    <source>
        <dbReference type="ARBA" id="ARBA00022747"/>
    </source>
</evidence>
<keyword evidence="7" id="KW-0378">Hydrolase</keyword>